<feature type="domain" description="Retrotransposon Copia-like N-terminal" evidence="1">
    <location>
        <begin position="17"/>
        <end position="49"/>
    </location>
</feature>
<dbReference type="Pfam" id="PF14244">
    <property type="entry name" value="Retrotran_gag_3"/>
    <property type="match status" value="1"/>
</dbReference>
<dbReference type="PANTHER" id="PTHR37610:SF55">
    <property type="entry name" value="RETROTRANSPOSON COPIA-LIKE N-TERMINAL DOMAIN-CONTAINING PROTEIN"/>
    <property type="match status" value="1"/>
</dbReference>
<accession>A0A151RDE9</accession>
<organism evidence="2 3">
    <name type="scientific">Cajanus cajan</name>
    <name type="common">Pigeon pea</name>
    <name type="synonym">Cajanus indicus</name>
    <dbReference type="NCBI Taxonomy" id="3821"/>
    <lineage>
        <taxon>Eukaryota</taxon>
        <taxon>Viridiplantae</taxon>
        <taxon>Streptophyta</taxon>
        <taxon>Embryophyta</taxon>
        <taxon>Tracheophyta</taxon>
        <taxon>Spermatophyta</taxon>
        <taxon>Magnoliopsida</taxon>
        <taxon>eudicotyledons</taxon>
        <taxon>Gunneridae</taxon>
        <taxon>Pentapetalae</taxon>
        <taxon>rosids</taxon>
        <taxon>fabids</taxon>
        <taxon>Fabales</taxon>
        <taxon>Fabaceae</taxon>
        <taxon>Papilionoideae</taxon>
        <taxon>50 kb inversion clade</taxon>
        <taxon>NPAAA clade</taxon>
        <taxon>indigoferoid/millettioid clade</taxon>
        <taxon>Phaseoleae</taxon>
        <taxon>Cajanus</taxon>
    </lineage>
</organism>
<protein>
    <recommendedName>
        <fullName evidence="1">Retrotransposon Copia-like N-terminal domain-containing protein</fullName>
    </recommendedName>
</protein>
<name>A0A151RDE9_CAJCA</name>
<dbReference type="EMBL" id="KQ483822">
    <property type="protein sequence ID" value="KYP40650.1"/>
    <property type="molecule type" value="Genomic_DNA"/>
</dbReference>
<evidence type="ECO:0000259" key="1">
    <source>
        <dbReference type="Pfam" id="PF14244"/>
    </source>
</evidence>
<dbReference type="PANTHER" id="PTHR37610">
    <property type="entry name" value="CCHC-TYPE DOMAIN-CONTAINING PROTEIN"/>
    <property type="match status" value="1"/>
</dbReference>
<dbReference type="Gramene" id="C.cajan_36163.t">
    <property type="protein sequence ID" value="C.cajan_36163.t.cds1"/>
    <property type="gene ID" value="C.cajan_36163"/>
</dbReference>
<dbReference type="InterPro" id="IPR029472">
    <property type="entry name" value="Copia-like_N"/>
</dbReference>
<dbReference type="AlphaFoldDB" id="A0A151RDE9"/>
<evidence type="ECO:0000313" key="2">
    <source>
        <dbReference type="EMBL" id="KYP40650.1"/>
    </source>
</evidence>
<dbReference type="Proteomes" id="UP000075243">
    <property type="component" value="Unassembled WGS sequence"/>
</dbReference>
<evidence type="ECO:0000313" key="3">
    <source>
        <dbReference type="Proteomes" id="UP000075243"/>
    </source>
</evidence>
<keyword evidence="3" id="KW-1185">Reference proteome</keyword>
<reference evidence="2" key="1">
    <citation type="journal article" date="2012" name="Nat. Biotechnol.">
        <title>Draft genome sequence of pigeonpea (Cajanus cajan), an orphan legume crop of resource-poor farmers.</title>
        <authorList>
            <person name="Varshney R.K."/>
            <person name="Chen W."/>
            <person name="Li Y."/>
            <person name="Bharti A.K."/>
            <person name="Saxena R.K."/>
            <person name="Schlueter J.A."/>
            <person name="Donoghue M.T."/>
            <person name="Azam S."/>
            <person name="Fan G."/>
            <person name="Whaley A.M."/>
            <person name="Farmer A.D."/>
            <person name="Sheridan J."/>
            <person name="Iwata A."/>
            <person name="Tuteja R."/>
            <person name="Penmetsa R.V."/>
            <person name="Wu W."/>
            <person name="Upadhyaya H.D."/>
            <person name="Yang S.P."/>
            <person name="Shah T."/>
            <person name="Saxena K.B."/>
            <person name="Michael T."/>
            <person name="McCombie W.R."/>
            <person name="Yang B."/>
            <person name="Zhang G."/>
            <person name="Yang H."/>
            <person name="Wang J."/>
            <person name="Spillane C."/>
            <person name="Cook D.R."/>
            <person name="May G.D."/>
            <person name="Xu X."/>
            <person name="Jackson S.A."/>
        </authorList>
    </citation>
    <scope>NUCLEOTIDE SEQUENCE [LARGE SCALE GENOMIC DNA]</scope>
</reference>
<sequence>MNGEDQTPGVHSHLYLHPSENPATPLVSPLLDVNNYHSWSRSVLTALSAPQLSPSDPLFNAWRRCNNMVVSWLVHLVSIPIRHNILWMDRADEIWKDLKSRYSQGDLLRVSDLQFEASSMQQGELTVTKLSRLGIKCVYLMVRLLMAL</sequence>
<proteinExistence type="predicted"/>
<gene>
    <name evidence="2" type="ORF">KK1_038004</name>
</gene>